<protein>
    <submittedName>
        <fullName evidence="5">Uncharacterized protein LOC127360220 isoform X2</fullName>
    </submittedName>
</protein>
<evidence type="ECO:0000256" key="1">
    <source>
        <dbReference type="ARBA" id="ARBA00022729"/>
    </source>
</evidence>
<evidence type="ECO:0000259" key="3">
    <source>
        <dbReference type="SMART" id="SM00406"/>
    </source>
</evidence>
<dbReference type="Gene3D" id="2.60.40.10">
    <property type="entry name" value="Immunoglobulins"/>
    <property type="match status" value="2"/>
</dbReference>
<dbReference type="InterPro" id="IPR036179">
    <property type="entry name" value="Ig-like_dom_sf"/>
</dbReference>
<dbReference type="AlphaFoldDB" id="A0AAV1NMJ6"/>
<sequence length="289" mass="32856">MTLIGFARYNYVNVEDPFIAFYSVMIYIEKGFHCLCHPSQCKGHLSFVYPGGCLGIKVHQSPPVLVKSPGDEVRLFCTHQRTDYRIMLWYQQPLGETAMKLIGHINFNNVVMEKSYEQRFKISGDLTKNDAKNVSLTVSLAGSEDSAVYYCAAHSKEFLSAEVKNIMKTSLILIIIPLLWIKGSSSNQSKDVHQTPTDLLWERNDKVNLTCKHLIKGYDTILWYHRSQGDTSLILVGYTSYASIQIVEEAYKGRFNVSGDGEKEAFLHLLKLRHPEDRGLYFCAAREAP</sequence>
<evidence type="ECO:0000259" key="4">
    <source>
        <dbReference type="SMART" id="SM00409"/>
    </source>
</evidence>
<keyword evidence="1" id="KW-0732">Signal</keyword>
<keyword evidence="6" id="KW-1185">Reference proteome</keyword>
<accession>A0AAV1NMJ6</accession>
<dbReference type="CDD" id="cd00099">
    <property type="entry name" value="IgV"/>
    <property type="match status" value="2"/>
</dbReference>
<feature type="domain" description="Immunoglobulin" evidence="4">
    <location>
        <begin position="62"/>
        <end position="177"/>
    </location>
</feature>
<evidence type="ECO:0000313" key="6">
    <source>
        <dbReference type="Proteomes" id="UP001314229"/>
    </source>
</evidence>
<dbReference type="Pfam" id="PF07686">
    <property type="entry name" value="V-set"/>
    <property type="match status" value="2"/>
</dbReference>
<dbReference type="EMBL" id="CAWUFR010000044">
    <property type="protein sequence ID" value="CAK6960205.1"/>
    <property type="molecule type" value="Genomic_DNA"/>
</dbReference>
<dbReference type="Proteomes" id="UP001314229">
    <property type="component" value="Unassembled WGS sequence"/>
</dbReference>
<dbReference type="InterPro" id="IPR050413">
    <property type="entry name" value="TCR_beta_variable"/>
</dbReference>
<dbReference type="InterPro" id="IPR003599">
    <property type="entry name" value="Ig_sub"/>
</dbReference>
<dbReference type="PANTHER" id="PTHR23268:SF102">
    <property type="entry name" value="IMMUNOGLOBULIN V-SET DOMAIN-CONTAINING PROTEIN"/>
    <property type="match status" value="1"/>
</dbReference>
<dbReference type="GO" id="GO:0005886">
    <property type="term" value="C:plasma membrane"/>
    <property type="evidence" value="ECO:0007669"/>
    <property type="project" value="TreeGrafter"/>
</dbReference>
<dbReference type="InterPro" id="IPR013106">
    <property type="entry name" value="Ig_V-set"/>
</dbReference>
<name>A0AAV1NMJ6_SCOSC</name>
<dbReference type="SMART" id="SM00409">
    <property type="entry name" value="IG"/>
    <property type="match status" value="2"/>
</dbReference>
<gene>
    <name evidence="5" type="ORF">FSCOSCO3_A010700</name>
</gene>
<organism evidence="5 6">
    <name type="scientific">Scomber scombrus</name>
    <name type="common">Atlantic mackerel</name>
    <name type="synonym">Scomber vernalis</name>
    <dbReference type="NCBI Taxonomy" id="13677"/>
    <lineage>
        <taxon>Eukaryota</taxon>
        <taxon>Metazoa</taxon>
        <taxon>Chordata</taxon>
        <taxon>Craniata</taxon>
        <taxon>Vertebrata</taxon>
        <taxon>Euteleostomi</taxon>
        <taxon>Actinopterygii</taxon>
        <taxon>Neopterygii</taxon>
        <taxon>Teleostei</taxon>
        <taxon>Neoteleostei</taxon>
        <taxon>Acanthomorphata</taxon>
        <taxon>Pelagiaria</taxon>
        <taxon>Scombriformes</taxon>
        <taxon>Scombridae</taxon>
        <taxon>Scomber</taxon>
    </lineage>
</organism>
<keyword evidence="2" id="KW-0391">Immunity</keyword>
<feature type="domain" description="Immunoglobulin V-set" evidence="3">
    <location>
        <begin position="72"/>
        <end position="153"/>
    </location>
</feature>
<dbReference type="GO" id="GO:0002376">
    <property type="term" value="P:immune system process"/>
    <property type="evidence" value="ECO:0007669"/>
    <property type="project" value="UniProtKB-KW"/>
</dbReference>
<evidence type="ECO:0000256" key="2">
    <source>
        <dbReference type="ARBA" id="ARBA00022859"/>
    </source>
</evidence>
<dbReference type="SMART" id="SM00406">
    <property type="entry name" value="IGv"/>
    <property type="match status" value="2"/>
</dbReference>
<evidence type="ECO:0000313" key="5">
    <source>
        <dbReference type="EMBL" id="CAK6960205.1"/>
    </source>
</evidence>
<feature type="domain" description="Immunoglobulin" evidence="4">
    <location>
        <begin position="196"/>
        <end position="289"/>
    </location>
</feature>
<reference evidence="5 6" key="1">
    <citation type="submission" date="2024-01" db="EMBL/GenBank/DDBJ databases">
        <authorList>
            <person name="Alioto T."/>
            <person name="Alioto T."/>
            <person name="Gomez Garrido J."/>
        </authorList>
    </citation>
    <scope>NUCLEOTIDE SEQUENCE [LARGE SCALE GENOMIC DNA]</scope>
</reference>
<proteinExistence type="predicted"/>
<comment type="caution">
    <text evidence="5">The sequence shown here is derived from an EMBL/GenBank/DDBJ whole genome shotgun (WGS) entry which is preliminary data.</text>
</comment>
<feature type="domain" description="Immunoglobulin V-set" evidence="3">
    <location>
        <begin position="206"/>
        <end position="285"/>
    </location>
</feature>
<dbReference type="SUPFAM" id="SSF48726">
    <property type="entry name" value="Immunoglobulin"/>
    <property type="match status" value="2"/>
</dbReference>
<dbReference type="InterPro" id="IPR013783">
    <property type="entry name" value="Ig-like_fold"/>
</dbReference>
<dbReference type="PANTHER" id="PTHR23268">
    <property type="entry name" value="T-CELL RECEPTOR BETA CHAIN"/>
    <property type="match status" value="1"/>
</dbReference>
<dbReference type="GO" id="GO:0007166">
    <property type="term" value="P:cell surface receptor signaling pathway"/>
    <property type="evidence" value="ECO:0007669"/>
    <property type="project" value="TreeGrafter"/>
</dbReference>